<dbReference type="Pfam" id="PF05089">
    <property type="entry name" value="NAGLU"/>
    <property type="match status" value="1"/>
</dbReference>
<dbReference type="InterPro" id="IPR007781">
    <property type="entry name" value="NAGLU"/>
</dbReference>
<evidence type="ECO:0000256" key="2">
    <source>
        <dbReference type="SAM" id="SignalP"/>
    </source>
</evidence>
<dbReference type="InterPro" id="IPR029018">
    <property type="entry name" value="Hex-like_dom2"/>
</dbReference>
<protein>
    <submittedName>
        <fullName evidence="7">Alpha-N-acetylglucosaminidase C-terminal domain-containing protein</fullName>
    </submittedName>
</protein>
<keyword evidence="2" id="KW-0732">Signal</keyword>
<feature type="signal peptide" evidence="2">
    <location>
        <begin position="1"/>
        <end position="47"/>
    </location>
</feature>
<dbReference type="PROSITE" id="PS51318">
    <property type="entry name" value="TAT"/>
    <property type="match status" value="1"/>
</dbReference>
<evidence type="ECO:0000313" key="8">
    <source>
        <dbReference type="Proteomes" id="UP001354931"/>
    </source>
</evidence>
<sequence>MTRPSPQQPNRPRPNRPRLSRRRLLSSTAIVLGVTTALPASGTAAFAAGSVGSPGFDTGPADAALRRLLPRHHDQVTFRPSSREGAADRFRVSGARGRIAVEGSTPAVLLAGLHRYLRDVAHASVTWNGEQLNLPEQLPAPSAELTASANVSHRFALNDTNDGYTGPYRDWDAWQRELDILALHGFNEVLVTTGVEAAYFDAFRRFGYTEAELLAWIPAPAHQPWWLLQNMSGFGGPVSRHLLERRADLGRNIADRVRELGMTPVLPGWFGTVPDDFPERVDGAKVVPQGTWGGFERPDWLDPRTTAFTEVGAEFYARLDARLGATSMYKMDLLHEGGRPGDVPVGEAARAVEKALRAAHPEAVWAILGWQTNPRREILDAVDRDRMLIVDGLSDRYATVTDRESDWADTPYTYGSIWNFGGHTTLGANTPDWVESYPRWRDKDGSRLSGIAAMPEGADNNPAALALLGDLAWTAGSVDLDDWFGRWAAARYGGSDRHAAAAWRVLRETAYGMRRTDSWSEAPDGLFGARPALNVRSAAAWSPQAERYDTAAFDRALTELLAVDKELRNSSAYRHDLLDVARQVLANRSRVLLPQISAAYEVRDTALFGQLTRTWLDWMKLLDDALATSEQHLLGRWLAEARAWGADRAEQDLLEYDARSILTTWGGRASSDEGLRDYANREWSGLVTGLYLPRWRRYFTELSDALAEDREPAGIDWFAMDDKWAHGHETYPRRPSGSIERLARRIHDTLAGAAHQATLTASAAHAAVSADEPVTVEVAFTNRNGLAAARDVALSLDLPDGLTARAEGPVVAAAVAPGETFTGRFTVSLTGAADGLVLRVRADAAYRMGTAHGAAVDAVRLLAGTGVKDPYRTASFNDAVFGQSGDAFAIEGGGADLWGGTDEFGAIYRPGALTDGSSATVRVTAQDRTGGWARAGLIVRNDLTAKGSSGYVNLAVTPSNGCALSWDTDGNGRLDSVTTAGSSVTAPVRLRLTRQGASYKGEFSTDGITWTTVGTATPAGAAAGGQDVGAFMSAANGGSGARGIAEFDGLRI</sequence>
<dbReference type="InterPro" id="IPR006311">
    <property type="entry name" value="TAT_signal"/>
</dbReference>
<dbReference type="EMBL" id="JAOZYC010000001">
    <property type="protein sequence ID" value="MEB8335937.1"/>
    <property type="molecule type" value="Genomic_DNA"/>
</dbReference>
<dbReference type="PANTHER" id="PTHR12872">
    <property type="entry name" value="ALPHA-N-ACETYLGLUCOSAMINIDASE"/>
    <property type="match status" value="1"/>
</dbReference>
<dbReference type="InterPro" id="IPR024732">
    <property type="entry name" value="NAGLU_C"/>
</dbReference>
<evidence type="ECO:0000259" key="4">
    <source>
        <dbReference type="Pfam" id="PF10633"/>
    </source>
</evidence>
<dbReference type="RefSeq" id="WP_326013491.1">
    <property type="nucleotide sequence ID" value="NZ_JAOZYC010000001.1"/>
</dbReference>
<dbReference type="Gene3D" id="3.20.20.80">
    <property type="entry name" value="Glycosidases"/>
    <property type="match status" value="1"/>
</dbReference>
<dbReference type="InterPro" id="IPR024240">
    <property type="entry name" value="NAGLU_N"/>
</dbReference>
<dbReference type="Gene3D" id="3.30.379.10">
    <property type="entry name" value="Chitobiase/beta-hexosaminidase domain 2-like"/>
    <property type="match status" value="1"/>
</dbReference>
<dbReference type="Gene3D" id="2.60.120.200">
    <property type="match status" value="1"/>
</dbReference>
<proteinExistence type="predicted"/>
<dbReference type="PANTHER" id="PTHR12872:SF1">
    <property type="entry name" value="ALPHA-N-ACETYLGLUCOSAMINIDASE"/>
    <property type="match status" value="1"/>
</dbReference>
<dbReference type="Pfam" id="PF10633">
    <property type="entry name" value="NPCBM_assoc"/>
    <property type="match status" value="1"/>
</dbReference>
<evidence type="ECO:0000259" key="3">
    <source>
        <dbReference type="Pfam" id="PF05089"/>
    </source>
</evidence>
<dbReference type="InterPro" id="IPR018905">
    <property type="entry name" value="A-galactase_NEW3"/>
</dbReference>
<keyword evidence="8" id="KW-1185">Reference proteome</keyword>
<reference evidence="7 8" key="1">
    <citation type="submission" date="2022-10" db="EMBL/GenBank/DDBJ databases">
        <authorList>
            <person name="Xie J."/>
            <person name="Shen N."/>
        </authorList>
    </citation>
    <scope>NUCLEOTIDE SEQUENCE [LARGE SCALE GENOMIC DNA]</scope>
    <source>
        <strain evidence="7 8">YIM65594</strain>
    </source>
</reference>
<dbReference type="Pfam" id="PF12972">
    <property type="entry name" value="NAGLU_C"/>
    <property type="match status" value="1"/>
</dbReference>
<gene>
    <name evidence="7" type="ORF">OKJ99_00165</name>
</gene>
<name>A0ABU6EZB5_9ACTN</name>
<feature type="domain" description="Alpha-galactosidase NEW3" evidence="4">
    <location>
        <begin position="769"/>
        <end position="846"/>
    </location>
</feature>
<dbReference type="Proteomes" id="UP001354931">
    <property type="component" value="Unassembled WGS sequence"/>
</dbReference>
<dbReference type="InterPro" id="IPR024733">
    <property type="entry name" value="NAGLU_tim-barrel"/>
</dbReference>
<feature type="domain" description="Alpha-N-acetylglucosaminidase N-terminal" evidence="5">
    <location>
        <begin position="61"/>
        <end position="140"/>
    </location>
</feature>
<dbReference type="Pfam" id="PF12971">
    <property type="entry name" value="NAGLU_N"/>
    <property type="match status" value="1"/>
</dbReference>
<comment type="caution">
    <text evidence="7">The sequence shown here is derived from an EMBL/GenBank/DDBJ whole genome shotgun (WGS) entry which is preliminary data.</text>
</comment>
<evidence type="ECO:0000256" key="1">
    <source>
        <dbReference type="ARBA" id="ARBA00022801"/>
    </source>
</evidence>
<feature type="chain" id="PRO_5046708734" evidence="2">
    <location>
        <begin position="48"/>
        <end position="1052"/>
    </location>
</feature>
<dbReference type="Gene3D" id="1.20.120.670">
    <property type="entry name" value="N-acetyl-b-d-glucoasminidase"/>
    <property type="match status" value="1"/>
</dbReference>
<organism evidence="7 8">
    <name type="scientific">Streptomyces endophyticus</name>
    <dbReference type="NCBI Taxonomy" id="714166"/>
    <lineage>
        <taxon>Bacteria</taxon>
        <taxon>Bacillati</taxon>
        <taxon>Actinomycetota</taxon>
        <taxon>Actinomycetes</taxon>
        <taxon>Kitasatosporales</taxon>
        <taxon>Streptomycetaceae</taxon>
        <taxon>Streptomyces</taxon>
    </lineage>
</organism>
<evidence type="ECO:0000313" key="7">
    <source>
        <dbReference type="EMBL" id="MEB8335937.1"/>
    </source>
</evidence>
<accession>A0ABU6EZB5</accession>
<feature type="domain" description="Alpha-N-acetylglucosaminidase tim-barrel" evidence="3">
    <location>
        <begin position="154"/>
        <end position="474"/>
    </location>
</feature>
<evidence type="ECO:0000259" key="6">
    <source>
        <dbReference type="Pfam" id="PF12972"/>
    </source>
</evidence>
<keyword evidence="1" id="KW-0378">Hydrolase</keyword>
<feature type="domain" description="Alpha-N-acetylglucosaminidase C-terminal" evidence="6">
    <location>
        <begin position="483"/>
        <end position="748"/>
    </location>
</feature>
<evidence type="ECO:0000259" key="5">
    <source>
        <dbReference type="Pfam" id="PF12971"/>
    </source>
</evidence>